<dbReference type="AlphaFoldDB" id="A0A6A6WRA8"/>
<keyword evidence="2" id="KW-1185">Reference proteome</keyword>
<organism evidence="1 2">
    <name type="scientific">Melanomma pulvis-pyrius CBS 109.77</name>
    <dbReference type="NCBI Taxonomy" id="1314802"/>
    <lineage>
        <taxon>Eukaryota</taxon>
        <taxon>Fungi</taxon>
        <taxon>Dikarya</taxon>
        <taxon>Ascomycota</taxon>
        <taxon>Pezizomycotina</taxon>
        <taxon>Dothideomycetes</taxon>
        <taxon>Pleosporomycetidae</taxon>
        <taxon>Pleosporales</taxon>
        <taxon>Melanommataceae</taxon>
        <taxon>Melanomma</taxon>
    </lineage>
</organism>
<accession>A0A6A6WRA8</accession>
<evidence type="ECO:0000313" key="1">
    <source>
        <dbReference type="EMBL" id="KAF2786629.1"/>
    </source>
</evidence>
<gene>
    <name evidence="1" type="ORF">K505DRAFT_259478</name>
</gene>
<dbReference type="InterPro" id="IPR038883">
    <property type="entry name" value="AN11006-like"/>
</dbReference>
<dbReference type="Proteomes" id="UP000799757">
    <property type="component" value="Unassembled WGS sequence"/>
</dbReference>
<name>A0A6A6WRA8_9PLEO</name>
<reference evidence="1" key="1">
    <citation type="journal article" date="2020" name="Stud. Mycol.">
        <title>101 Dothideomycetes genomes: a test case for predicting lifestyles and emergence of pathogens.</title>
        <authorList>
            <person name="Haridas S."/>
            <person name="Albert R."/>
            <person name="Binder M."/>
            <person name="Bloem J."/>
            <person name="Labutti K."/>
            <person name="Salamov A."/>
            <person name="Andreopoulos B."/>
            <person name="Baker S."/>
            <person name="Barry K."/>
            <person name="Bills G."/>
            <person name="Bluhm B."/>
            <person name="Cannon C."/>
            <person name="Castanera R."/>
            <person name="Culley D."/>
            <person name="Daum C."/>
            <person name="Ezra D."/>
            <person name="Gonzalez J."/>
            <person name="Henrissat B."/>
            <person name="Kuo A."/>
            <person name="Liang C."/>
            <person name="Lipzen A."/>
            <person name="Lutzoni F."/>
            <person name="Magnuson J."/>
            <person name="Mondo S."/>
            <person name="Nolan M."/>
            <person name="Ohm R."/>
            <person name="Pangilinan J."/>
            <person name="Park H.-J."/>
            <person name="Ramirez L."/>
            <person name="Alfaro M."/>
            <person name="Sun H."/>
            <person name="Tritt A."/>
            <person name="Yoshinaga Y."/>
            <person name="Zwiers L.-H."/>
            <person name="Turgeon B."/>
            <person name="Goodwin S."/>
            <person name="Spatafora J."/>
            <person name="Crous P."/>
            <person name="Grigoriev I."/>
        </authorList>
    </citation>
    <scope>NUCLEOTIDE SEQUENCE</scope>
    <source>
        <strain evidence="1">CBS 109.77</strain>
    </source>
</reference>
<dbReference type="EMBL" id="MU002431">
    <property type="protein sequence ID" value="KAF2786629.1"/>
    <property type="molecule type" value="Genomic_DNA"/>
</dbReference>
<dbReference type="OrthoDB" id="62952at2759"/>
<sequence length="301" mass="34305">MKPKAIRAREKALGEKFEEVQSRVDNQLEKGDGVVVDCFYHARTKLATMDKAHNYTHLMKLQSNNPFVLIKQVILEEGPYAGNVAIILKQGRAFPVMRLPIAIRTKILHFMLVHDDAISIALRQNTRHAYSPNYKGKNNLAILSTCKQLQGEATPIVYNQMFHFTGTEVIANFLLQIRMQNRAHLRSLRSNTYNSASAKTMFHLLEDAPQIQHISFAHVSSNEKPMTATKNIFNDASQWLLTLDKQNPTKGLDILSFDDTAFHMREKDEEGNVMVTQWGPGEQIDFLKGFKLKLKQAARKQ</sequence>
<dbReference type="PANTHER" id="PTHR42085">
    <property type="entry name" value="F-BOX DOMAIN-CONTAINING PROTEIN"/>
    <property type="match status" value="1"/>
</dbReference>
<dbReference type="PANTHER" id="PTHR42085:SF1">
    <property type="entry name" value="F-BOX DOMAIN-CONTAINING PROTEIN"/>
    <property type="match status" value="1"/>
</dbReference>
<evidence type="ECO:0000313" key="2">
    <source>
        <dbReference type="Proteomes" id="UP000799757"/>
    </source>
</evidence>
<protein>
    <submittedName>
        <fullName evidence="1">Uncharacterized protein</fullName>
    </submittedName>
</protein>
<proteinExistence type="predicted"/>